<reference evidence="6 7" key="1">
    <citation type="submission" date="2021-03" db="EMBL/GenBank/DDBJ databases">
        <title>Antimicrobial resistance genes in bacteria isolated from Japanese honey, and their potential for conferring macrolide and lincosamide resistance in the American foulbrood pathogen Paenibacillus larvae.</title>
        <authorList>
            <person name="Okamoto M."/>
            <person name="Kumagai M."/>
            <person name="Kanamori H."/>
            <person name="Takamatsu D."/>
        </authorList>
    </citation>
    <scope>NUCLEOTIDE SEQUENCE [LARGE SCALE GENOMIC DNA]</scope>
    <source>
        <strain evidence="6 7">J34TS1</strain>
    </source>
</reference>
<evidence type="ECO:0000313" key="7">
    <source>
        <dbReference type="Proteomes" id="UP000682811"/>
    </source>
</evidence>
<dbReference type="PROSITE" id="PS50977">
    <property type="entry name" value="HTH_TETR_2"/>
    <property type="match status" value="1"/>
</dbReference>
<keyword evidence="3" id="KW-0804">Transcription</keyword>
<keyword evidence="2 4" id="KW-0238">DNA-binding</keyword>
<dbReference type="GO" id="GO:0003700">
    <property type="term" value="F:DNA-binding transcription factor activity"/>
    <property type="evidence" value="ECO:0007669"/>
    <property type="project" value="TreeGrafter"/>
</dbReference>
<protein>
    <submittedName>
        <fullName evidence="6">TetR family transcriptional regulator</fullName>
    </submittedName>
</protein>
<dbReference type="Gene3D" id="1.10.10.60">
    <property type="entry name" value="Homeodomain-like"/>
    <property type="match status" value="1"/>
</dbReference>
<dbReference type="InterPro" id="IPR009057">
    <property type="entry name" value="Homeodomain-like_sf"/>
</dbReference>
<organism evidence="6 7">
    <name type="scientific">Paenibacillus azoreducens</name>
    <dbReference type="NCBI Taxonomy" id="116718"/>
    <lineage>
        <taxon>Bacteria</taxon>
        <taxon>Bacillati</taxon>
        <taxon>Bacillota</taxon>
        <taxon>Bacilli</taxon>
        <taxon>Bacillales</taxon>
        <taxon>Paenibacillaceae</taxon>
        <taxon>Paenibacillus</taxon>
    </lineage>
</organism>
<dbReference type="InterPro" id="IPR041347">
    <property type="entry name" value="MftR_C"/>
</dbReference>
<dbReference type="Proteomes" id="UP000682811">
    <property type="component" value="Unassembled WGS sequence"/>
</dbReference>
<feature type="domain" description="HTH tetR-type" evidence="5">
    <location>
        <begin position="20"/>
        <end position="80"/>
    </location>
</feature>
<evidence type="ECO:0000256" key="3">
    <source>
        <dbReference type="ARBA" id="ARBA00023163"/>
    </source>
</evidence>
<comment type="caution">
    <text evidence="6">The sequence shown here is derived from an EMBL/GenBank/DDBJ whole genome shotgun (WGS) entry which is preliminary data.</text>
</comment>
<dbReference type="Pfam" id="PF17754">
    <property type="entry name" value="TetR_C_14"/>
    <property type="match status" value="1"/>
</dbReference>
<dbReference type="AlphaFoldDB" id="A0A919Y6R8"/>
<keyword evidence="1" id="KW-0805">Transcription regulation</keyword>
<evidence type="ECO:0000256" key="2">
    <source>
        <dbReference type="ARBA" id="ARBA00023125"/>
    </source>
</evidence>
<dbReference type="PANTHER" id="PTHR30055">
    <property type="entry name" value="HTH-TYPE TRANSCRIPTIONAL REGULATOR RUTR"/>
    <property type="match status" value="1"/>
</dbReference>
<accession>A0A919Y6R8</accession>
<feature type="DNA-binding region" description="H-T-H motif" evidence="4">
    <location>
        <begin position="43"/>
        <end position="62"/>
    </location>
</feature>
<gene>
    <name evidence="6" type="ORF">J34TS1_04720</name>
</gene>
<dbReference type="InterPro" id="IPR050109">
    <property type="entry name" value="HTH-type_TetR-like_transc_reg"/>
</dbReference>
<proteinExistence type="predicted"/>
<evidence type="ECO:0000256" key="4">
    <source>
        <dbReference type="PROSITE-ProRule" id="PRU00335"/>
    </source>
</evidence>
<dbReference type="GO" id="GO:0000976">
    <property type="term" value="F:transcription cis-regulatory region binding"/>
    <property type="evidence" value="ECO:0007669"/>
    <property type="project" value="TreeGrafter"/>
</dbReference>
<dbReference type="PRINTS" id="PR00455">
    <property type="entry name" value="HTHTETR"/>
</dbReference>
<dbReference type="Pfam" id="PF00440">
    <property type="entry name" value="TetR_N"/>
    <property type="match status" value="1"/>
</dbReference>
<sequence>MCVISTHTKQSGGLRERKKAKAMAEVQKHAMRLFREQGYKATTVEQIAEAAEISYSTFFRYFSSKEDILTRDNYDPLLNDAFERQPDGLSPLQALKNAMVSEAAKLSEDELATMRERNELTISIPELWAAMMNANTRMMELIADMVAKRIGGQSDDFAIRTLAGAVVGVNISVTLQYAEHPDADFAKLLDEALTRLEQGLPV</sequence>
<dbReference type="Gene3D" id="1.10.357.10">
    <property type="entry name" value="Tetracycline Repressor, domain 2"/>
    <property type="match status" value="1"/>
</dbReference>
<dbReference type="SUPFAM" id="SSF46689">
    <property type="entry name" value="Homeodomain-like"/>
    <property type="match status" value="1"/>
</dbReference>
<dbReference type="InterPro" id="IPR001647">
    <property type="entry name" value="HTH_TetR"/>
</dbReference>
<name>A0A919Y6R8_9BACL</name>
<dbReference type="PANTHER" id="PTHR30055:SF238">
    <property type="entry name" value="MYCOFACTOCIN BIOSYNTHESIS TRANSCRIPTIONAL REGULATOR MFTR-RELATED"/>
    <property type="match status" value="1"/>
</dbReference>
<keyword evidence="7" id="KW-1185">Reference proteome</keyword>
<dbReference type="EMBL" id="BORT01000001">
    <property type="protein sequence ID" value="GIO45707.1"/>
    <property type="molecule type" value="Genomic_DNA"/>
</dbReference>
<evidence type="ECO:0000259" key="5">
    <source>
        <dbReference type="PROSITE" id="PS50977"/>
    </source>
</evidence>
<evidence type="ECO:0000256" key="1">
    <source>
        <dbReference type="ARBA" id="ARBA00023015"/>
    </source>
</evidence>
<evidence type="ECO:0000313" key="6">
    <source>
        <dbReference type="EMBL" id="GIO45707.1"/>
    </source>
</evidence>